<evidence type="ECO:0000256" key="4">
    <source>
        <dbReference type="ARBA" id="ARBA00023136"/>
    </source>
</evidence>
<keyword evidence="3 5" id="KW-1133">Transmembrane helix</keyword>
<evidence type="ECO:0000256" key="1">
    <source>
        <dbReference type="ARBA" id="ARBA00004141"/>
    </source>
</evidence>
<evidence type="ECO:0000313" key="7">
    <source>
        <dbReference type="EMBL" id="PAB01429.1"/>
    </source>
</evidence>
<accession>A0A267HSU5</accession>
<proteinExistence type="predicted"/>
<dbReference type="RefSeq" id="WP_095006337.1">
    <property type="nucleotide sequence ID" value="NZ_LHUG01000004.1"/>
</dbReference>
<protein>
    <recommendedName>
        <fullName evidence="6">RDD domain-containing protein</fullName>
    </recommendedName>
</protein>
<keyword evidence="8" id="KW-1185">Reference proteome</keyword>
<keyword evidence="4 5" id="KW-0472">Membrane</keyword>
<feature type="domain" description="RDD" evidence="6">
    <location>
        <begin position="6"/>
        <end position="120"/>
    </location>
</feature>
<organism evidence="7 8">
    <name type="scientific">Enterococcus canintestini</name>
    <dbReference type="NCBI Taxonomy" id="317010"/>
    <lineage>
        <taxon>Bacteria</taxon>
        <taxon>Bacillati</taxon>
        <taxon>Bacillota</taxon>
        <taxon>Bacilli</taxon>
        <taxon>Lactobacillales</taxon>
        <taxon>Enterococcaceae</taxon>
        <taxon>Enterococcus</taxon>
    </lineage>
</organism>
<dbReference type="GO" id="GO:0016020">
    <property type="term" value="C:membrane"/>
    <property type="evidence" value="ECO:0007669"/>
    <property type="project" value="UniProtKB-SubCell"/>
</dbReference>
<name>A0A267HSU5_9ENTE</name>
<dbReference type="AlphaFoldDB" id="A0A267HSU5"/>
<comment type="caution">
    <text evidence="7">The sequence shown here is derived from an EMBL/GenBank/DDBJ whole genome shotgun (WGS) entry which is preliminary data.</text>
</comment>
<keyword evidence="2 5" id="KW-0812">Transmembrane</keyword>
<comment type="subcellular location">
    <subcellularLocation>
        <location evidence="1">Membrane</location>
        <topology evidence="1">Multi-pass membrane protein</topology>
    </subcellularLocation>
</comment>
<evidence type="ECO:0000256" key="3">
    <source>
        <dbReference type="ARBA" id="ARBA00022989"/>
    </source>
</evidence>
<gene>
    <name evidence="7" type="ORF">AKL21_05370</name>
</gene>
<evidence type="ECO:0000256" key="5">
    <source>
        <dbReference type="SAM" id="Phobius"/>
    </source>
</evidence>
<evidence type="ECO:0000259" key="6">
    <source>
        <dbReference type="Pfam" id="PF06271"/>
    </source>
</evidence>
<dbReference type="EMBL" id="LHUG01000004">
    <property type="protein sequence ID" value="PAB01429.1"/>
    <property type="molecule type" value="Genomic_DNA"/>
</dbReference>
<dbReference type="InterPro" id="IPR010432">
    <property type="entry name" value="RDD"/>
</dbReference>
<evidence type="ECO:0000313" key="8">
    <source>
        <dbReference type="Proteomes" id="UP000216797"/>
    </source>
</evidence>
<dbReference type="Pfam" id="PF06271">
    <property type="entry name" value="RDD"/>
    <property type="match status" value="1"/>
</dbReference>
<reference evidence="7 8" key="1">
    <citation type="submission" date="2015-08" db="EMBL/GenBank/DDBJ databases">
        <title>Enterococcus genome sequence.</title>
        <authorList>
            <person name="Acedo J.Z."/>
            <person name="Vederas J.C."/>
        </authorList>
    </citation>
    <scope>NUCLEOTIDE SEQUENCE [LARGE SCALE GENOMIC DNA]</scope>
    <source>
        <strain evidence="7 8">49</strain>
    </source>
</reference>
<feature type="transmembrane region" description="Helical" evidence="5">
    <location>
        <begin position="38"/>
        <end position="57"/>
    </location>
</feature>
<dbReference type="Proteomes" id="UP000216797">
    <property type="component" value="Unassembled WGS sequence"/>
</dbReference>
<sequence>MKYLLFIQRILATMIDLIIVYIPISFIVNVVVTGYFTPTILSGVLFTIYSVVAIHSFQGQTIGKYFAKIQVIDVGKSMMNDSIREVIKLIYFIPFLGLIVGGLSIGCYFIQGKFLHDIIGKSKVSMNG</sequence>
<evidence type="ECO:0000256" key="2">
    <source>
        <dbReference type="ARBA" id="ARBA00022692"/>
    </source>
</evidence>
<feature type="transmembrane region" description="Helical" evidence="5">
    <location>
        <begin position="89"/>
        <end position="111"/>
    </location>
</feature>
<feature type="transmembrane region" description="Helical" evidence="5">
    <location>
        <begin position="12"/>
        <end position="32"/>
    </location>
</feature>